<name>A0A2M7BXX5_9BACT</name>
<dbReference type="GO" id="GO:0004803">
    <property type="term" value="F:transposase activity"/>
    <property type="evidence" value="ECO:0007669"/>
    <property type="project" value="InterPro"/>
</dbReference>
<evidence type="ECO:0008006" key="3">
    <source>
        <dbReference type="Google" id="ProtNLM"/>
    </source>
</evidence>
<dbReference type="AlphaFoldDB" id="A0A2M7BXX5"/>
<reference evidence="2" key="1">
    <citation type="submission" date="2017-09" db="EMBL/GenBank/DDBJ databases">
        <title>Depth-based differentiation of microbial function through sediment-hosted aquifers and enrichment of novel symbionts in the deep terrestrial subsurface.</title>
        <authorList>
            <person name="Probst A.J."/>
            <person name="Ladd B."/>
            <person name="Jarett J.K."/>
            <person name="Geller-Mcgrath D.E."/>
            <person name="Sieber C.M.K."/>
            <person name="Emerson J.B."/>
            <person name="Anantharaman K."/>
            <person name="Thomas B.C."/>
            <person name="Malmstrom R."/>
            <person name="Stieglmeier M."/>
            <person name="Klingl A."/>
            <person name="Woyke T."/>
            <person name="Ryan C.M."/>
            <person name="Banfield J.F."/>
        </authorList>
    </citation>
    <scope>NUCLEOTIDE SEQUENCE [LARGE SCALE GENOMIC DNA]</scope>
</reference>
<dbReference type="EMBL" id="PEUY01000007">
    <property type="protein sequence ID" value="PIV11417.1"/>
    <property type="molecule type" value="Genomic_DNA"/>
</dbReference>
<evidence type="ECO:0000313" key="2">
    <source>
        <dbReference type="Proteomes" id="UP000230673"/>
    </source>
</evidence>
<dbReference type="GO" id="GO:0003677">
    <property type="term" value="F:DNA binding"/>
    <property type="evidence" value="ECO:0007669"/>
    <property type="project" value="InterPro"/>
</dbReference>
<sequence length="92" mass="10623">MGTFRVIPKELKEQILSRIKNDGVSVTQASKDHGVSSKTIYTWLNHNLDKALSYHDFAHLRKQNQDMLVLIGQLTLEIKKLKKNRNYANSRS</sequence>
<proteinExistence type="predicted"/>
<accession>A0A2M7BXX5</accession>
<dbReference type="InterPro" id="IPR002514">
    <property type="entry name" value="Transposase_8"/>
</dbReference>
<dbReference type="Proteomes" id="UP000230673">
    <property type="component" value="Unassembled WGS sequence"/>
</dbReference>
<gene>
    <name evidence="1" type="ORF">COS50_00285</name>
</gene>
<evidence type="ECO:0000313" key="1">
    <source>
        <dbReference type="EMBL" id="PIV11417.1"/>
    </source>
</evidence>
<dbReference type="InterPro" id="IPR009057">
    <property type="entry name" value="Homeodomain-like_sf"/>
</dbReference>
<dbReference type="GO" id="GO:0006313">
    <property type="term" value="P:DNA transposition"/>
    <property type="evidence" value="ECO:0007669"/>
    <property type="project" value="InterPro"/>
</dbReference>
<dbReference type="Pfam" id="PF01527">
    <property type="entry name" value="HTH_Tnp_1"/>
    <property type="match status" value="1"/>
</dbReference>
<comment type="caution">
    <text evidence="1">The sequence shown here is derived from an EMBL/GenBank/DDBJ whole genome shotgun (WGS) entry which is preliminary data.</text>
</comment>
<protein>
    <recommendedName>
        <fullName evidence="3">Transposase Synechocystis PCC 6803 domain-containing protein</fullName>
    </recommendedName>
</protein>
<organism evidence="1 2">
    <name type="scientific">Candidatus Roizmanbacteria bacterium CG03_land_8_20_14_0_80_35_26</name>
    <dbReference type="NCBI Taxonomy" id="1974845"/>
    <lineage>
        <taxon>Bacteria</taxon>
        <taxon>Candidatus Roizmaniibacteriota</taxon>
    </lineage>
</organism>
<dbReference type="SUPFAM" id="SSF46689">
    <property type="entry name" value="Homeodomain-like"/>
    <property type="match status" value="1"/>
</dbReference>
<dbReference type="Gene3D" id="1.10.10.60">
    <property type="entry name" value="Homeodomain-like"/>
    <property type="match status" value="1"/>
</dbReference>